<reference evidence="1" key="2">
    <citation type="journal article" date="2015" name="Data Brief">
        <title>Shoot transcriptome of the giant reed, Arundo donax.</title>
        <authorList>
            <person name="Barrero R.A."/>
            <person name="Guerrero F.D."/>
            <person name="Moolhuijzen P."/>
            <person name="Goolsby J.A."/>
            <person name="Tidwell J."/>
            <person name="Bellgard S.E."/>
            <person name="Bellgard M.I."/>
        </authorList>
    </citation>
    <scope>NUCLEOTIDE SEQUENCE</scope>
    <source>
        <tissue evidence="1">Shoot tissue taken approximately 20 cm above the soil surface</tissue>
    </source>
</reference>
<name>A0A0A8Y0W0_ARUDO</name>
<reference evidence="1" key="1">
    <citation type="submission" date="2014-09" db="EMBL/GenBank/DDBJ databases">
        <authorList>
            <person name="Magalhaes I.L.F."/>
            <person name="Oliveira U."/>
            <person name="Santos F.R."/>
            <person name="Vidigal T.H.D.A."/>
            <person name="Brescovit A.D."/>
            <person name="Santos A.J."/>
        </authorList>
    </citation>
    <scope>NUCLEOTIDE SEQUENCE</scope>
    <source>
        <tissue evidence="1">Shoot tissue taken approximately 20 cm above the soil surface</tissue>
    </source>
</reference>
<accession>A0A0A8Y0W0</accession>
<organism evidence="1">
    <name type="scientific">Arundo donax</name>
    <name type="common">Giant reed</name>
    <name type="synonym">Donax arundinaceus</name>
    <dbReference type="NCBI Taxonomy" id="35708"/>
    <lineage>
        <taxon>Eukaryota</taxon>
        <taxon>Viridiplantae</taxon>
        <taxon>Streptophyta</taxon>
        <taxon>Embryophyta</taxon>
        <taxon>Tracheophyta</taxon>
        <taxon>Spermatophyta</taxon>
        <taxon>Magnoliopsida</taxon>
        <taxon>Liliopsida</taxon>
        <taxon>Poales</taxon>
        <taxon>Poaceae</taxon>
        <taxon>PACMAD clade</taxon>
        <taxon>Arundinoideae</taxon>
        <taxon>Arundineae</taxon>
        <taxon>Arundo</taxon>
    </lineage>
</organism>
<evidence type="ECO:0000313" key="1">
    <source>
        <dbReference type="EMBL" id="JAD17587.1"/>
    </source>
</evidence>
<dbReference type="EMBL" id="GBRH01280308">
    <property type="protein sequence ID" value="JAD17587.1"/>
    <property type="molecule type" value="Transcribed_RNA"/>
</dbReference>
<sequence>MWHIVNVMMTFRIRYLFPTNCGNSMLLPSLVGLSNSCFHSKIKLVLAMLSIPKVICSCNGISAILTVCKPFDSDVQVFASHRIGFF</sequence>
<proteinExistence type="predicted"/>
<dbReference type="AlphaFoldDB" id="A0A0A8Y0W0"/>
<protein>
    <submittedName>
        <fullName evidence="1">Uncharacterized protein</fullName>
    </submittedName>
</protein>